<accession>A0A5B8LFJ4</accession>
<dbReference type="AlphaFoldDB" id="A0A5B8LFJ4"/>
<keyword evidence="1" id="KW-0732">Signal</keyword>
<feature type="signal peptide" evidence="1">
    <location>
        <begin position="1"/>
        <end position="23"/>
    </location>
</feature>
<dbReference type="KEGG" id="spai:FPZ24_03835"/>
<dbReference type="Proteomes" id="UP000315673">
    <property type="component" value="Chromosome"/>
</dbReference>
<dbReference type="OrthoDB" id="795133at2"/>
<organism evidence="2 3">
    <name type="scientific">Sphingomonas panacisoli</name>
    <dbReference type="NCBI Taxonomy" id="1813879"/>
    <lineage>
        <taxon>Bacteria</taxon>
        <taxon>Pseudomonadati</taxon>
        <taxon>Pseudomonadota</taxon>
        <taxon>Alphaproteobacteria</taxon>
        <taxon>Sphingomonadales</taxon>
        <taxon>Sphingomonadaceae</taxon>
        <taxon>Sphingomonas</taxon>
    </lineage>
</organism>
<proteinExistence type="predicted"/>
<evidence type="ECO:0000313" key="2">
    <source>
        <dbReference type="EMBL" id="QDZ06716.1"/>
    </source>
</evidence>
<reference evidence="2 3" key="1">
    <citation type="submission" date="2019-07" db="EMBL/GenBank/DDBJ databases">
        <title>Full genome sequence of Sphingomonas sp. 4R-6-7(HKS19).</title>
        <authorList>
            <person name="Im W.-T."/>
        </authorList>
    </citation>
    <scope>NUCLEOTIDE SEQUENCE [LARGE SCALE GENOMIC DNA]</scope>
    <source>
        <strain evidence="2 3">HKS19</strain>
    </source>
</reference>
<evidence type="ECO:0008006" key="4">
    <source>
        <dbReference type="Google" id="ProtNLM"/>
    </source>
</evidence>
<dbReference type="EMBL" id="CP042306">
    <property type="protein sequence ID" value="QDZ06716.1"/>
    <property type="molecule type" value="Genomic_DNA"/>
</dbReference>
<evidence type="ECO:0000313" key="3">
    <source>
        <dbReference type="Proteomes" id="UP000315673"/>
    </source>
</evidence>
<name>A0A5B8LFJ4_9SPHN</name>
<sequence length="244" mass="27101">MHSSTALALAALLTWASPAVGQAAPQFAQLYSYQVLSPPAFIEGYRTHLRWHEAVGDTLVWYGWTVASGPRRGMFVDGTFGVTLEQLDRRPQLAADRDDFIRNVAQHVRPVDVETWELWRGPTGDTPLEDRKPGAVMDVFVIDVEPARVAAFERVLGQPSARGPHGWTWYRAVRSGSATEFMLLVNRAKWDDLSPIGATFTELLRRGYGPTRAAAALSQMRGVRSEVWSYEPRLSLLPGVTLAP</sequence>
<feature type="chain" id="PRO_5022834688" description="NIPSNAP domain-containing protein" evidence="1">
    <location>
        <begin position="24"/>
        <end position="244"/>
    </location>
</feature>
<keyword evidence="3" id="KW-1185">Reference proteome</keyword>
<dbReference type="RefSeq" id="WP_146569800.1">
    <property type="nucleotide sequence ID" value="NZ_CP042306.1"/>
</dbReference>
<evidence type="ECO:0000256" key="1">
    <source>
        <dbReference type="SAM" id="SignalP"/>
    </source>
</evidence>
<gene>
    <name evidence="2" type="ORF">FPZ24_03835</name>
</gene>
<protein>
    <recommendedName>
        <fullName evidence="4">NIPSNAP domain-containing protein</fullName>
    </recommendedName>
</protein>